<dbReference type="VEuPathDB" id="FungiDB:Z520_06175"/>
<dbReference type="GeneID" id="27711921"/>
<reference evidence="2 3" key="1">
    <citation type="submission" date="2015-01" db="EMBL/GenBank/DDBJ databases">
        <title>The Genome Sequence of Fonsecaea multimorphosa CBS 102226.</title>
        <authorList>
            <consortium name="The Broad Institute Genomics Platform"/>
            <person name="Cuomo C."/>
            <person name="de Hoog S."/>
            <person name="Gorbushina A."/>
            <person name="Stielow B."/>
            <person name="Teixiera M."/>
            <person name="Abouelleil A."/>
            <person name="Chapman S.B."/>
            <person name="Priest M."/>
            <person name="Young S.K."/>
            <person name="Wortman J."/>
            <person name="Nusbaum C."/>
            <person name="Birren B."/>
        </authorList>
    </citation>
    <scope>NUCLEOTIDE SEQUENCE [LARGE SCALE GENOMIC DNA]</scope>
    <source>
        <strain evidence="2 3">CBS 102226</strain>
    </source>
</reference>
<evidence type="ECO:0000256" key="1">
    <source>
        <dbReference type="SAM" id="MobiDB-lite"/>
    </source>
</evidence>
<dbReference type="Proteomes" id="UP000053411">
    <property type="component" value="Unassembled WGS sequence"/>
</dbReference>
<gene>
    <name evidence="2" type="ORF">Z520_06175</name>
</gene>
<dbReference type="EMBL" id="KN848072">
    <property type="protein sequence ID" value="KIX98095.1"/>
    <property type="molecule type" value="Genomic_DNA"/>
</dbReference>
<organism evidence="2 3">
    <name type="scientific">Fonsecaea multimorphosa CBS 102226</name>
    <dbReference type="NCBI Taxonomy" id="1442371"/>
    <lineage>
        <taxon>Eukaryota</taxon>
        <taxon>Fungi</taxon>
        <taxon>Dikarya</taxon>
        <taxon>Ascomycota</taxon>
        <taxon>Pezizomycotina</taxon>
        <taxon>Eurotiomycetes</taxon>
        <taxon>Chaetothyriomycetidae</taxon>
        <taxon>Chaetothyriales</taxon>
        <taxon>Herpotrichiellaceae</taxon>
        <taxon>Fonsecaea</taxon>
    </lineage>
</organism>
<accession>A0A0D2H8B0</accession>
<name>A0A0D2H8B0_9EURO</name>
<proteinExistence type="predicted"/>
<keyword evidence="3" id="KW-1185">Reference proteome</keyword>
<sequence length="80" mass="8994">MEIQERAVMFTKKLGLTEPLRSAVFVPGGTQMPETVPDDLDKAKEVARRRVISLMPASSRSSRRVTARQLGTRWQGRPLT</sequence>
<evidence type="ECO:0000313" key="3">
    <source>
        <dbReference type="Proteomes" id="UP000053411"/>
    </source>
</evidence>
<feature type="region of interest" description="Disordered" evidence="1">
    <location>
        <begin position="57"/>
        <end position="80"/>
    </location>
</feature>
<evidence type="ECO:0000313" key="2">
    <source>
        <dbReference type="EMBL" id="KIX98095.1"/>
    </source>
</evidence>
<dbReference type="RefSeq" id="XP_016632218.1">
    <property type="nucleotide sequence ID" value="XM_016776676.1"/>
</dbReference>
<dbReference type="AlphaFoldDB" id="A0A0D2H8B0"/>
<protein>
    <submittedName>
        <fullName evidence="2">Uncharacterized protein</fullName>
    </submittedName>
</protein>